<sequence>MQIIPNLDEELDVCLYYIDSDSSEQDNASDSTYISDTNSGQDIDDLDFSISFKTYDKNETSLSFISPANTINTQNKVWDLDEYGNDNNTYNNEEDLDGLGISKSYDVYDLNDNSNNFSQVNDNSHNKGYYARKTLRRHAKRCFFNKLEKTIKTRHHQSEGHTLMSTHFGVNDPLRTSGILKTLKADEISLVAKKDKTICEVARKYIKSHKEKHLISVARRNMRRLARLVIEARKIENNNSLTLVSLLHPSKFKVIVQATKIISCYDNKNCVFKSPSLAMQMGTLLKAALDTAYSVKLQVNIDSTKLRIFDVMKKLIEREWATEISTEANHNLNLNLFNKPTLMPVAEDLSKMKKYFDNLISTSIEKLQADNKNESAYKILNEVTYCSLLMFNRRRVGELQRIPLNIYISNKNNKPSGEFERLLSPSEIILIKRLKRIVIKGKRGRGVPVLFDTLTQKGIDIAINHRHNFFSEPNLYLFGLCQTDTCISGYHVFRKHVSIGLGDTSKVVSLTSTKLRKHLATISQILKMGQQDLEQLATFMGHTTKTHNEWYRLPSDVYQTAKVAKL</sequence>
<evidence type="ECO:0000313" key="2">
    <source>
        <dbReference type="Proteomes" id="UP001154078"/>
    </source>
</evidence>
<keyword evidence="2" id="KW-1185">Reference proteome</keyword>
<protein>
    <submittedName>
        <fullName evidence="1">Uncharacterized protein</fullName>
    </submittedName>
</protein>
<organism evidence="1 2">
    <name type="scientific">Brassicogethes aeneus</name>
    <name type="common">Rape pollen beetle</name>
    <name type="synonym">Meligethes aeneus</name>
    <dbReference type="NCBI Taxonomy" id="1431903"/>
    <lineage>
        <taxon>Eukaryota</taxon>
        <taxon>Metazoa</taxon>
        <taxon>Ecdysozoa</taxon>
        <taxon>Arthropoda</taxon>
        <taxon>Hexapoda</taxon>
        <taxon>Insecta</taxon>
        <taxon>Pterygota</taxon>
        <taxon>Neoptera</taxon>
        <taxon>Endopterygota</taxon>
        <taxon>Coleoptera</taxon>
        <taxon>Polyphaga</taxon>
        <taxon>Cucujiformia</taxon>
        <taxon>Nitidulidae</taxon>
        <taxon>Meligethinae</taxon>
        <taxon>Brassicogethes</taxon>
    </lineage>
</organism>
<gene>
    <name evidence="1" type="ORF">MELIAE_LOCUS6541</name>
</gene>
<dbReference type="AlphaFoldDB" id="A0A9P0B4K9"/>
<dbReference type="OrthoDB" id="6783964at2759"/>
<proteinExistence type="predicted"/>
<name>A0A9P0B4K9_BRAAE</name>
<dbReference type="PANTHER" id="PTHR33480:SF1">
    <property type="entry name" value="TYR RECOMBINASE DOMAIN-CONTAINING PROTEIN"/>
    <property type="match status" value="1"/>
</dbReference>
<dbReference type="EMBL" id="OV121135">
    <property type="protein sequence ID" value="CAH0555105.1"/>
    <property type="molecule type" value="Genomic_DNA"/>
</dbReference>
<reference evidence="1" key="1">
    <citation type="submission" date="2021-12" db="EMBL/GenBank/DDBJ databases">
        <authorList>
            <person name="King R."/>
        </authorList>
    </citation>
    <scope>NUCLEOTIDE SEQUENCE</scope>
</reference>
<accession>A0A9P0B4K9</accession>
<dbReference type="PANTHER" id="PTHR33480">
    <property type="entry name" value="SET DOMAIN-CONTAINING PROTEIN-RELATED"/>
    <property type="match status" value="1"/>
</dbReference>
<dbReference type="Proteomes" id="UP001154078">
    <property type="component" value="Chromosome 4"/>
</dbReference>
<evidence type="ECO:0000313" key="1">
    <source>
        <dbReference type="EMBL" id="CAH0555105.1"/>
    </source>
</evidence>